<dbReference type="Proteomes" id="UP000758155">
    <property type="component" value="Unassembled WGS sequence"/>
</dbReference>
<proteinExistence type="predicted"/>
<sequence>MIQTYPEISSKTPPPNQHLAETRIVAQEIIYFLETIYYSASFLKTLPSRFTNHVSNKPEQQPLLTQRFVSLLETIYHTGFFLKTLYLFTASDFPTFAVPTILFGVFGALSGPVLTTDASPSFISTLSRIPSALLLIWTNLLIFNISNQRTPSSVAEDLINKPSRPIPSGRITIDRARQTNLILVPIVLTLSWAVGVWHTTLLLLAMQWMYNDLRGCDESLLLRNLLIAVGYGLYSAIALAVLSSPDTVVTTEGYKWIAVITGVMFTTQHICDIKDAPGDALRGRRSAPIVLGDAGCRWSVAVPIM</sequence>
<accession>A0A9P4WRE6</accession>
<dbReference type="Pfam" id="PF01040">
    <property type="entry name" value="UbiA"/>
    <property type="match status" value="1"/>
</dbReference>
<comment type="caution">
    <text evidence="6">The sequence shown here is derived from an EMBL/GenBank/DDBJ whole genome shotgun (WGS) entry which is preliminary data.</text>
</comment>
<keyword evidence="2 5" id="KW-0812">Transmembrane</keyword>
<dbReference type="CDD" id="cd13965">
    <property type="entry name" value="PT_UbiA_3"/>
    <property type="match status" value="1"/>
</dbReference>
<evidence type="ECO:0000256" key="1">
    <source>
        <dbReference type="ARBA" id="ARBA00004141"/>
    </source>
</evidence>
<keyword evidence="3 5" id="KW-1133">Transmembrane helix</keyword>
<feature type="transmembrane region" description="Helical" evidence="5">
    <location>
        <begin position="121"/>
        <end position="143"/>
    </location>
</feature>
<gene>
    <name evidence="6" type="ORF">E8E12_005114</name>
</gene>
<feature type="transmembrane region" description="Helical" evidence="5">
    <location>
        <begin position="221"/>
        <end position="242"/>
    </location>
</feature>
<dbReference type="InterPro" id="IPR050475">
    <property type="entry name" value="Prenyltransferase_related"/>
</dbReference>
<evidence type="ECO:0000313" key="6">
    <source>
        <dbReference type="EMBL" id="KAF3039516.1"/>
    </source>
</evidence>
<organism evidence="6 7">
    <name type="scientific">Didymella heteroderae</name>
    <dbReference type="NCBI Taxonomy" id="1769908"/>
    <lineage>
        <taxon>Eukaryota</taxon>
        <taxon>Fungi</taxon>
        <taxon>Dikarya</taxon>
        <taxon>Ascomycota</taxon>
        <taxon>Pezizomycotina</taxon>
        <taxon>Dothideomycetes</taxon>
        <taxon>Pleosporomycetidae</taxon>
        <taxon>Pleosporales</taxon>
        <taxon>Pleosporineae</taxon>
        <taxon>Didymellaceae</taxon>
        <taxon>Didymella</taxon>
    </lineage>
</organism>
<feature type="transmembrane region" description="Helical" evidence="5">
    <location>
        <begin position="181"/>
        <end position="209"/>
    </location>
</feature>
<dbReference type="OrthoDB" id="434972at2759"/>
<dbReference type="AlphaFoldDB" id="A0A9P4WRE6"/>
<dbReference type="PANTHER" id="PTHR42723">
    <property type="entry name" value="CHLOROPHYLL SYNTHASE"/>
    <property type="match status" value="1"/>
</dbReference>
<comment type="subcellular location">
    <subcellularLocation>
        <location evidence="1">Membrane</location>
        <topology evidence="1">Multi-pass membrane protein</topology>
    </subcellularLocation>
</comment>
<evidence type="ECO:0000256" key="5">
    <source>
        <dbReference type="SAM" id="Phobius"/>
    </source>
</evidence>
<feature type="transmembrane region" description="Helical" evidence="5">
    <location>
        <begin position="85"/>
        <end position="109"/>
    </location>
</feature>
<evidence type="ECO:0000256" key="3">
    <source>
        <dbReference type="ARBA" id="ARBA00022989"/>
    </source>
</evidence>
<dbReference type="PANTHER" id="PTHR42723:SF1">
    <property type="entry name" value="CHLOROPHYLL SYNTHASE, CHLOROPLASTIC"/>
    <property type="match status" value="1"/>
</dbReference>
<dbReference type="GO" id="GO:0016765">
    <property type="term" value="F:transferase activity, transferring alkyl or aryl (other than methyl) groups"/>
    <property type="evidence" value="ECO:0007669"/>
    <property type="project" value="InterPro"/>
</dbReference>
<evidence type="ECO:0000256" key="4">
    <source>
        <dbReference type="ARBA" id="ARBA00023136"/>
    </source>
</evidence>
<evidence type="ECO:0000256" key="2">
    <source>
        <dbReference type="ARBA" id="ARBA00022692"/>
    </source>
</evidence>
<keyword evidence="4 5" id="KW-0472">Membrane</keyword>
<name>A0A9P4WRE6_9PLEO</name>
<keyword evidence="7" id="KW-1185">Reference proteome</keyword>
<evidence type="ECO:0000313" key="7">
    <source>
        <dbReference type="Proteomes" id="UP000758155"/>
    </source>
</evidence>
<dbReference type="GO" id="GO:0016020">
    <property type="term" value="C:membrane"/>
    <property type="evidence" value="ECO:0007669"/>
    <property type="project" value="UniProtKB-SubCell"/>
</dbReference>
<dbReference type="InterPro" id="IPR000537">
    <property type="entry name" value="UbiA_prenyltransferase"/>
</dbReference>
<protein>
    <recommendedName>
        <fullName evidence="8">UbiA prenyltransferase family-domain-containing protein</fullName>
    </recommendedName>
</protein>
<evidence type="ECO:0008006" key="8">
    <source>
        <dbReference type="Google" id="ProtNLM"/>
    </source>
</evidence>
<reference evidence="6" key="1">
    <citation type="submission" date="2019-04" db="EMBL/GenBank/DDBJ databases">
        <title>Sequencing of skin fungus with MAO and IRED activity.</title>
        <authorList>
            <person name="Marsaioli A.J."/>
            <person name="Bonatto J.M.C."/>
            <person name="Reis Junior O."/>
        </authorList>
    </citation>
    <scope>NUCLEOTIDE SEQUENCE</scope>
    <source>
        <strain evidence="6">28M1</strain>
    </source>
</reference>
<dbReference type="EMBL" id="SWKV01000030">
    <property type="protein sequence ID" value="KAF3039516.1"/>
    <property type="molecule type" value="Genomic_DNA"/>
</dbReference>